<comment type="caution">
    <text evidence="24">The sequence shown here is derived from an EMBL/GenBank/DDBJ whole genome shotgun (WGS) entry which is preliminary data.</text>
</comment>
<dbReference type="SMART" id="SM00369">
    <property type="entry name" value="LRR_TYP"/>
    <property type="match status" value="3"/>
</dbReference>
<evidence type="ECO:0000256" key="12">
    <source>
        <dbReference type="ARBA" id="ARBA00022741"/>
    </source>
</evidence>
<evidence type="ECO:0000256" key="1">
    <source>
        <dbReference type="ARBA" id="ARBA00004162"/>
    </source>
</evidence>
<dbReference type="GO" id="GO:0005886">
    <property type="term" value="C:plasma membrane"/>
    <property type="evidence" value="ECO:0007669"/>
    <property type="project" value="UniProtKB-SubCell"/>
</dbReference>
<evidence type="ECO:0000256" key="14">
    <source>
        <dbReference type="ARBA" id="ARBA00022840"/>
    </source>
</evidence>
<dbReference type="SMART" id="SM00220">
    <property type="entry name" value="S_TKc"/>
    <property type="match status" value="1"/>
</dbReference>
<dbReference type="FunFam" id="3.80.10.10:FF:000111">
    <property type="entry name" value="LRR receptor-like serine/threonine-protein kinase ERECTA"/>
    <property type="match status" value="1"/>
</dbReference>
<evidence type="ECO:0000256" key="2">
    <source>
        <dbReference type="ARBA" id="ARBA00009592"/>
    </source>
</evidence>
<dbReference type="Pfam" id="PF00560">
    <property type="entry name" value="LRR_1"/>
    <property type="match status" value="2"/>
</dbReference>
<sequence>MSDNEFTGTIPDKFGNFQKLEQIDLSSNKLTGRIPNSLGNLPRLSKLNLNDNKLHGSIPSNLGSCQNLLYLYLSNNNLNATLPNALFGGSAQFLELDLSLNHLIGSLPQDISNQINIESIDVSENKFSGEIPNGLGKCSALQYFNIEGNSINGTIPPSFSALSSLQTLDLSRNNLSGPVPIYFSKFTLLYLNLSYNNFEGSIPEKGIYANISAVSVVGNSRLCGGIRQLHLPRCIEQGKRKTKRRMSLALKLTIPIVCALVGLLTLATWLCLTQRRKTRDSMPSVLATGEGFLRVSYDMLLKATDGFSSSNLLGAGTFGTVFKGVLDGTMVAVKVLNLQQQGATKSFIAECKALRNTRHRNLVKIITVCSSTDFQRNDFKALVYEFMRRGNLDRWLHETGNLTLLQRMDIAIDVGHALNYLYHESETPIVHCDLKPSNILLDDDMVAHVGDFGLAKIFAQPSLANKTSSIGIKGTVGYAAPEYGLGSEASADGDIYSYGIVLLELITGKRPTDQMFLENSNLHMYAEAALPDQVLQIVDPALEHDITEEVDNRRAITNMVERRVECMFSMVTVGVACSNHLPHERMKITDAISRLLAARDNLLAAERRIRFYD</sequence>
<evidence type="ECO:0000313" key="24">
    <source>
        <dbReference type="EMBL" id="KAK9725033.1"/>
    </source>
</evidence>
<keyword evidence="15 22" id="KW-1133">Transmembrane helix</keyword>
<keyword evidence="10" id="KW-0732">Signal</keyword>
<accession>A0AAW1KWH6</accession>
<keyword evidence="8" id="KW-0808">Transferase</keyword>
<dbReference type="Gene3D" id="3.80.10.10">
    <property type="entry name" value="Ribonuclease Inhibitor"/>
    <property type="match status" value="1"/>
</dbReference>
<evidence type="ECO:0000256" key="3">
    <source>
        <dbReference type="ARBA" id="ARBA00012513"/>
    </source>
</evidence>
<evidence type="ECO:0000256" key="7">
    <source>
        <dbReference type="ARBA" id="ARBA00022614"/>
    </source>
</evidence>
<dbReference type="PROSITE" id="PS00107">
    <property type="entry name" value="PROTEIN_KINASE_ATP"/>
    <property type="match status" value="1"/>
</dbReference>
<keyword evidence="9 22" id="KW-0812">Transmembrane</keyword>
<evidence type="ECO:0000256" key="13">
    <source>
        <dbReference type="ARBA" id="ARBA00022777"/>
    </source>
</evidence>
<dbReference type="GO" id="GO:0004674">
    <property type="term" value="F:protein serine/threonine kinase activity"/>
    <property type="evidence" value="ECO:0007669"/>
    <property type="project" value="UniProtKB-KW"/>
</dbReference>
<dbReference type="GO" id="GO:0005524">
    <property type="term" value="F:ATP binding"/>
    <property type="evidence" value="ECO:0007669"/>
    <property type="project" value="UniProtKB-UniRule"/>
</dbReference>
<dbReference type="FunFam" id="3.80.10.10:FF:000041">
    <property type="entry name" value="LRR receptor-like serine/threonine-protein kinase ERECTA"/>
    <property type="match status" value="1"/>
</dbReference>
<keyword evidence="18" id="KW-0325">Glycoprotein</keyword>
<dbReference type="PROSITE" id="PS50011">
    <property type="entry name" value="PROTEIN_KINASE_DOM"/>
    <property type="match status" value="1"/>
</dbReference>
<evidence type="ECO:0000256" key="6">
    <source>
        <dbReference type="ARBA" id="ARBA00022553"/>
    </source>
</evidence>
<comment type="similarity">
    <text evidence="2">Belongs to the RLP family.</text>
</comment>
<dbReference type="SUPFAM" id="SSF56112">
    <property type="entry name" value="Protein kinase-like (PK-like)"/>
    <property type="match status" value="1"/>
</dbReference>
<dbReference type="PROSITE" id="PS00108">
    <property type="entry name" value="PROTEIN_KINASE_ST"/>
    <property type="match status" value="1"/>
</dbReference>
<dbReference type="Gene3D" id="1.10.510.10">
    <property type="entry name" value="Transferase(Phosphotransferase) domain 1"/>
    <property type="match status" value="1"/>
</dbReference>
<dbReference type="EC" id="2.7.11.1" evidence="3"/>
<keyword evidence="4" id="KW-1003">Cell membrane</keyword>
<dbReference type="Pfam" id="PF00069">
    <property type="entry name" value="Pkinase"/>
    <property type="match status" value="1"/>
</dbReference>
<keyword evidence="6" id="KW-0597">Phosphoprotein</keyword>
<dbReference type="InterPro" id="IPR017441">
    <property type="entry name" value="Protein_kinase_ATP_BS"/>
</dbReference>
<dbReference type="InterPro" id="IPR000719">
    <property type="entry name" value="Prot_kinase_dom"/>
</dbReference>
<evidence type="ECO:0000256" key="17">
    <source>
        <dbReference type="ARBA" id="ARBA00023170"/>
    </source>
</evidence>
<evidence type="ECO:0000256" key="5">
    <source>
        <dbReference type="ARBA" id="ARBA00022527"/>
    </source>
</evidence>
<protein>
    <recommendedName>
        <fullName evidence="3">non-specific serine/threonine protein kinase</fullName>
        <ecNumber evidence="3">2.7.11.1</ecNumber>
    </recommendedName>
</protein>
<name>A0AAW1KWH6_SAPOF</name>
<organism evidence="24 25">
    <name type="scientific">Saponaria officinalis</name>
    <name type="common">Common soapwort</name>
    <name type="synonym">Lychnis saponaria</name>
    <dbReference type="NCBI Taxonomy" id="3572"/>
    <lineage>
        <taxon>Eukaryota</taxon>
        <taxon>Viridiplantae</taxon>
        <taxon>Streptophyta</taxon>
        <taxon>Embryophyta</taxon>
        <taxon>Tracheophyta</taxon>
        <taxon>Spermatophyta</taxon>
        <taxon>Magnoliopsida</taxon>
        <taxon>eudicotyledons</taxon>
        <taxon>Gunneridae</taxon>
        <taxon>Pentapetalae</taxon>
        <taxon>Caryophyllales</taxon>
        <taxon>Caryophyllaceae</taxon>
        <taxon>Caryophylleae</taxon>
        <taxon>Saponaria</taxon>
    </lineage>
</organism>
<evidence type="ECO:0000256" key="9">
    <source>
        <dbReference type="ARBA" id="ARBA00022692"/>
    </source>
</evidence>
<dbReference type="FunFam" id="3.30.200.20:FF:000432">
    <property type="entry name" value="LRR receptor-like serine/threonine-protein kinase EFR"/>
    <property type="match status" value="1"/>
</dbReference>
<dbReference type="InterPro" id="IPR001611">
    <property type="entry name" value="Leu-rich_rpt"/>
</dbReference>
<comment type="subcellular location">
    <subcellularLocation>
        <location evidence="1">Cell membrane</location>
        <topology evidence="1">Single-pass membrane protein</topology>
    </subcellularLocation>
</comment>
<evidence type="ECO:0000256" key="10">
    <source>
        <dbReference type="ARBA" id="ARBA00022729"/>
    </source>
</evidence>
<dbReference type="PANTHER" id="PTHR27008:SF499">
    <property type="entry name" value="OS06G0581500 PROTEIN"/>
    <property type="match status" value="1"/>
</dbReference>
<dbReference type="InterPro" id="IPR032675">
    <property type="entry name" value="LRR_dom_sf"/>
</dbReference>
<evidence type="ECO:0000256" key="21">
    <source>
        <dbReference type="PROSITE-ProRule" id="PRU10141"/>
    </source>
</evidence>
<dbReference type="FunFam" id="1.10.510.10:FF:000358">
    <property type="entry name" value="Putative leucine-rich repeat receptor-like serine/threonine-protein kinase"/>
    <property type="match status" value="1"/>
</dbReference>
<keyword evidence="25" id="KW-1185">Reference proteome</keyword>
<evidence type="ECO:0000256" key="15">
    <source>
        <dbReference type="ARBA" id="ARBA00022989"/>
    </source>
</evidence>
<dbReference type="PRINTS" id="PR00019">
    <property type="entry name" value="LEURICHRPT"/>
</dbReference>
<dbReference type="Pfam" id="PF13855">
    <property type="entry name" value="LRR_8"/>
    <property type="match status" value="2"/>
</dbReference>
<comment type="catalytic activity">
    <reaction evidence="19">
        <text>L-threonyl-[protein] + ATP = O-phospho-L-threonyl-[protein] + ADP + H(+)</text>
        <dbReference type="Rhea" id="RHEA:46608"/>
        <dbReference type="Rhea" id="RHEA-COMP:11060"/>
        <dbReference type="Rhea" id="RHEA-COMP:11605"/>
        <dbReference type="ChEBI" id="CHEBI:15378"/>
        <dbReference type="ChEBI" id="CHEBI:30013"/>
        <dbReference type="ChEBI" id="CHEBI:30616"/>
        <dbReference type="ChEBI" id="CHEBI:61977"/>
        <dbReference type="ChEBI" id="CHEBI:456216"/>
        <dbReference type="EC" id="2.7.11.1"/>
    </reaction>
</comment>
<comment type="catalytic activity">
    <reaction evidence="20">
        <text>L-seryl-[protein] + ATP = O-phospho-L-seryl-[protein] + ADP + H(+)</text>
        <dbReference type="Rhea" id="RHEA:17989"/>
        <dbReference type="Rhea" id="RHEA-COMP:9863"/>
        <dbReference type="Rhea" id="RHEA-COMP:11604"/>
        <dbReference type="ChEBI" id="CHEBI:15378"/>
        <dbReference type="ChEBI" id="CHEBI:29999"/>
        <dbReference type="ChEBI" id="CHEBI:30616"/>
        <dbReference type="ChEBI" id="CHEBI:83421"/>
        <dbReference type="ChEBI" id="CHEBI:456216"/>
        <dbReference type="EC" id="2.7.11.1"/>
    </reaction>
</comment>
<evidence type="ECO:0000256" key="18">
    <source>
        <dbReference type="ARBA" id="ARBA00023180"/>
    </source>
</evidence>
<evidence type="ECO:0000259" key="23">
    <source>
        <dbReference type="PROSITE" id="PS50011"/>
    </source>
</evidence>
<keyword evidence="11" id="KW-0677">Repeat</keyword>
<feature type="transmembrane region" description="Helical" evidence="22">
    <location>
        <begin position="248"/>
        <end position="270"/>
    </location>
</feature>
<keyword evidence="7" id="KW-0433">Leucine-rich repeat</keyword>
<dbReference type="AlphaFoldDB" id="A0AAW1KWH6"/>
<evidence type="ECO:0000256" key="20">
    <source>
        <dbReference type="ARBA" id="ARBA00048679"/>
    </source>
</evidence>
<evidence type="ECO:0000256" key="11">
    <source>
        <dbReference type="ARBA" id="ARBA00022737"/>
    </source>
</evidence>
<evidence type="ECO:0000256" key="4">
    <source>
        <dbReference type="ARBA" id="ARBA00022475"/>
    </source>
</evidence>
<keyword evidence="14 21" id="KW-0067">ATP-binding</keyword>
<keyword evidence="12 21" id="KW-0547">Nucleotide-binding</keyword>
<keyword evidence="5" id="KW-0723">Serine/threonine-protein kinase</keyword>
<keyword evidence="17" id="KW-0675">Receptor</keyword>
<gene>
    <name evidence="24" type="ORF">RND81_05G117200</name>
</gene>
<evidence type="ECO:0000256" key="19">
    <source>
        <dbReference type="ARBA" id="ARBA00047899"/>
    </source>
</evidence>
<keyword evidence="13" id="KW-0418">Kinase</keyword>
<dbReference type="InterPro" id="IPR011009">
    <property type="entry name" value="Kinase-like_dom_sf"/>
</dbReference>
<dbReference type="SUPFAM" id="SSF52058">
    <property type="entry name" value="L domain-like"/>
    <property type="match status" value="1"/>
</dbReference>
<dbReference type="EMBL" id="JBDFQZ010000005">
    <property type="protein sequence ID" value="KAK9725033.1"/>
    <property type="molecule type" value="Genomic_DNA"/>
</dbReference>
<keyword evidence="16 22" id="KW-0472">Membrane</keyword>
<evidence type="ECO:0000256" key="22">
    <source>
        <dbReference type="SAM" id="Phobius"/>
    </source>
</evidence>
<dbReference type="InterPro" id="IPR008271">
    <property type="entry name" value="Ser/Thr_kinase_AS"/>
</dbReference>
<reference evidence="24" key="1">
    <citation type="submission" date="2024-03" db="EMBL/GenBank/DDBJ databases">
        <title>WGS assembly of Saponaria officinalis var. Norfolk2.</title>
        <authorList>
            <person name="Jenkins J."/>
            <person name="Shu S."/>
            <person name="Grimwood J."/>
            <person name="Barry K."/>
            <person name="Goodstein D."/>
            <person name="Schmutz J."/>
            <person name="Leebens-Mack J."/>
            <person name="Osbourn A."/>
        </authorList>
    </citation>
    <scope>NUCLEOTIDE SEQUENCE [LARGE SCALE GENOMIC DNA]</scope>
    <source>
        <strain evidence="24">JIC</strain>
    </source>
</reference>
<evidence type="ECO:0000313" key="25">
    <source>
        <dbReference type="Proteomes" id="UP001443914"/>
    </source>
</evidence>
<feature type="domain" description="Protein kinase" evidence="23">
    <location>
        <begin position="307"/>
        <end position="564"/>
    </location>
</feature>
<dbReference type="Gene3D" id="3.30.200.20">
    <property type="entry name" value="Phosphorylase Kinase, domain 1"/>
    <property type="match status" value="1"/>
</dbReference>
<dbReference type="Proteomes" id="UP001443914">
    <property type="component" value="Unassembled WGS sequence"/>
</dbReference>
<evidence type="ECO:0000256" key="16">
    <source>
        <dbReference type="ARBA" id="ARBA00023136"/>
    </source>
</evidence>
<proteinExistence type="inferred from homology"/>
<dbReference type="PANTHER" id="PTHR27008">
    <property type="entry name" value="OS04G0122200 PROTEIN"/>
    <property type="match status" value="1"/>
</dbReference>
<dbReference type="InterPro" id="IPR051809">
    <property type="entry name" value="Plant_receptor-like_S/T_kinase"/>
</dbReference>
<dbReference type="InterPro" id="IPR003591">
    <property type="entry name" value="Leu-rich_rpt_typical-subtyp"/>
</dbReference>
<feature type="binding site" evidence="21">
    <location>
        <position position="334"/>
    </location>
    <ligand>
        <name>ATP</name>
        <dbReference type="ChEBI" id="CHEBI:30616"/>
    </ligand>
</feature>
<evidence type="ECO:0000256" key="8">
    <source>
        <dbReference type="ARBA" id="ARBA00022679"/>
    </source>
</evidence>